<accession>A0A517U3A4</accession>
<keyword evidence="2" id="KW-1185">Reference proteome</keyword>
<gene>
    <name evidence="1" type="ORF">I41_43080</name>
</gene>
<dbReference type="EMBL" id="CP036339">
    <property type="protein sequence ID" value="QDT75099.1"/>
    <property type="molecule type" value="Genomic_DNA"/>
</dbReference>
<sequence>MLRSRGLEKATAVGGVAWEARRSPWMAAGYGDLAVYGHAITIANWVANF</sequence>
<name>A0A517U3A4_9BACT</name>
<proteinExistence type="predicted"/>
<protein>
    <submittedName>
        <fullName evidence="1">Uncharacterized protein</fullName>
    </submittedName>
</protein>
<evidence type="ECO:0000313" key="1">
    <source>
        <dbReference type="EMBL" id="QDT75099.1"/>
    </source>
</evidence>
<reference evidence="1 2" key="1">
    <citation type="submission" date="2019-02" db="EMBL/GenBank/DDBJ databases">
        <title>Deep-cultivation of Planctomycetes and their phenomic and genomic characterization uncovers novel biology.</title>
        <authorList>
            <person name="Wiegand S."/>
            <person name="Jogler M."/>
            <person name="Boedeker C."/>
            <person name="Pinto D."/>
            <person name="Vollmers J."/>
            <person name="Rivas-Marin E."/>
            <person name="Kohn T."/>
            <person name="Peeters S.H."/>
            <person name="Heuer A."/>
            <person name="Rast P."/>
            <person name="Oberbeckmann S."/>
            <person name="Bunk B."/>
            <person name="Jeske O."/>
            <person name="Meyerdierks A."/>
            <person name="Storesund J.E."/>
            <person name="Kallscheuer N."/>
            <person name="Luecker S."/>
            <person name="Lage O.M."/>
            <person name="Pohl T."/>
            <person name="Merkel B.J."/>
            <person name="Hornburger P."/>
            <person name="Mueller R.-W."/>
            <person name="Bruemmer F."/>
            <person name="Labrenz M."/>
            <person name="Spormann A.M."/>
            <person name="Op den Camp H."/>
            <person name="Overmann J."/>
            <person name="Amann R."/>
            <person name="Jetten M.S.M."/>
            <person name="Mascher T."/>
            <person name="Medema M.H."/>
            <person name="Devos D.P."/>
            <person name="Kaster A.-K."/>
            <person name="Ovreas L."/>
            <person name="Rohde M."/>
            <person name="Galperin M.Y."/>
            <person name="Jogler C."/>
        </authorList>
    </citation>
    <scope>NUCLEOTIDE SEQUENCE [LARGE SCALE GENOMIC DNA]</scope>
    <source>
        <strain evidence="1 2">I41</strain>
    </source>
</reference>
<dbReference type="Proteomes" id="UP000317909">
    <property type="component" value="Chromosome"/>
</dbReference>
<organism evidence="1 2">
    <name type="scientific">Lacipirellula limnantheis</name>
    <dbReference type="NCBI Taxonomy" id="2528024"/>
    <lineage>
        <taxon>Bacteria</taxon>
        <taxon>Pseudomonadati</taxon>
        <taxon>Planctomycetota</taxon>
        <taxon>Planctomycetia</taxon>
        <taxon>Pirellulales</taxon>
        <taxon>Lacipirellulaceae</taxon>
        <taxon>Lacipirellula</taxon>
    </lineage>
</organism>
<evidence type="ECO:0000313" key="2">
    <source>
        <dbReference type="Proteomes" id="UP000317909"/>
    </source>
</evidence>
<dbReference type="AlphaFoldDB" id="A0A517U3A4"/>
<dbReference type="KEGG" id="llh:I41_43080"/>